<dbReference type="AlphaFoldDB" id="A0A255Y776"/>
<accession>A0A255Y776</accession>
<dbReference type="Proteomes" id="UP000216991">
    <property type="component" value="Unassembled WGS sequence"/>
</dbReference>
<dbReference type="EMBL" id="NOXT01000123">
    <property type="protein sequence ID" value="OYQ25079.1"/>
    <property type="molecule type" value="Genomic_DNA"/>
</dbReference>
<dbReference type="CDD" id="cd16439">
    <property type="entry name" value="beta_Kdo_transferase_KpsC_2"/>
    <property type="match status" value="1"/>
</dbReference>
<dbReference type="GO" id="GO:0000271">
    <property type="term" value="P:polysaccharide biosynthetic process"/>
    <property type="evidence" value="ECO:0007669"/>
    <property type="project" value="InterPro"/>
</dbReference>
<reference evidence="1 2" key="1">
    <citation type="submission" date="2017-07" db="EMBL/GenBank/DDBJ databases">
        <title>Sandarakinorhabdus cyanobacteriorum sp. nov., a novel bacterium isolated from cyanobacterial aggregates in a eutrophic lake.</title>
        <authorList>
            <person name="Cai H."/>
        </authorList>
    </citation>
    <scope>NUCLEOTIDE SEQUENCE [LARGE SCALE GENOMIC DNA]</scope>
    <source>
        <strain evidence="1 2">TH057</strain>
    </source>
</reference>
<gene>
    <name evidence="1" type="ORF">CHU93_14710</name>
</gene>
<dbReference type="RefSeq" id="WP_094474905.1">
    <property type="nucleotide sequence ID" value="NZ_NOXT01000123.1"/>
</dbReference>
<comment type="caution">
    <text evidence="1">The sequence shown here is derived from an EMBL/GenBank/DDBJ whole genome shotgun (WGS) entry which is preliminary data.</text>
</comment>
<proteinExistence type="predicted"/>
<evidence type="ECO:0000313" key="2">
    <source>
        <dbReference type="Proteomes" id="UP000216991"/>
    </source>
</evidence>
<dbReference type="InterPro" id="IPR007833">
    <property type="entry name" value="Capsule_polysaccharide_synth"/>
</dbReference>
<dbReference type="GO" id="GO:0015774">
    <property type="term" value="P:polysaccharide transport"/>
    <property type="evidence" value="ECO:0007669"/>
    <property type="project" value="InterPro"/>
</dbReference>
<protein>
    <recommendedName>
        <fullName evidence="3">Capsule biosynthesis protein</fullName>
    </recommendedName>
</protein>
<dbReference type="OrthoDB" id="543755at2"/>
<name>A0A255Y776_9SPHN</name>
<organism evidence="1 2">
    <name type="scientific">Sandarakinorhabdus cyanobacteriorum</name>
    <dbReference type="NCBI Taxonomy" id="1981098"/>
    <lineage>
        <taxon>Bacteria</taxon>
        <taxon>Pseudomonadati</taxon>
        <taxon>Pseudomonadota</taxon>
        <taxon>Alphaproteobacteria</taxon>
        <taxon>Sphingomonadales</taxon>
        <taxon>Sphingosinicellaceae</taxon>
        <taxon>Sandarakinorhabdus</taxon>
    </lineage>
</organism>
<sequence length="492" mass="52030">MRPVLAIPPFPGARLPAFALPGGDGLGDADTLLAALARHRVGGCYWGQAIAGPAVLTAANWPADADPWALLDKAELVVLPAEDPRTLLALAAGVPLELAGGEAVDRSALVRAHLTGWAWRDPFSGDAISAVQAIELAGFWRQLIDSNRGITAALGFAYWKRPTVAPLLWNGLEAPFQRGMPVLADGDRVAVWRSRLSAAQVRALGNRPVLEVEDGFLRSAGLGADCVPPLSISVDGDGVHFDPTRPSGIERLLQEGVFPADLVERAAALRQAIVAAGLSKYERGTVAALPRPGGARRHVLVPGQVEDDRAVTSGGALPSNLELLRRARAEAGPDAFLIYKPHPDVLAGHRKGMIAPTDMAALADQVETAASMAALIAMVDELHVNSSLAGFEALLRDKPVTVHGVPFYAGWGLTTDRGPVPPRRTARRTLDELVAAAYLLYPRYLDPETGLPCPAEVLVQRLTAAAPALDAKASAVIAVRRTAGRVRRLLGR</sequence>
<evidence type="ECO:0008006" key="3">
    <source>
        <dbReference type="Google" id="ProtNLM"/>
    </source>
</evidence>
<keyword evidence="2" id="KW-1185">Reference proteome</keyword>
<dbReference type="Pfam" id="PF05159">
    <property type="entry name" value="Capsule_synth"/>
    <property type="match status" value="1"/>
</dbReference>
<evidence type="ECO:0000313" key="1">
    <source>
        <dbReference type="EMBL" id="OYQ25079.1"/>
    </source>
</evidence>